<accession>A0A6P8SB18</accession>
<feature type="compositionally biased region" description="Basic and acidic residues" evidence="1">
    <location>
        <begin position="73"/>
        <end position="101"/>
    </location>
</feature>
<feature type="region of interest" description="Disordered" evidence="1">
    <location>
        <begin position="148"/>
        <end position="181"/>
    </location>
</feature>
<name>A0A6P8SB18_GEOSA</name>
<evidence type="ECO:0000256" key="1">
    <source>
        <dbReference type="SAM" id="MobiDB-lite"/>
    </source>
</evidence>
<dbReference type="InParanoid" id="A0A6P8SB18"/>
<dbReference type="AlphaFoldDB" id="A0A6P8SB18"/>
<dbReference type="OrthoDB" id="10442025at2759"/>
<proteinExistence type="predicted"/>
<dbReference type="Proteomes" id="UP000515159">
    <property type="component" value="Chromosome 10"/>
</dbReference>
<reference evidence="3" key="1">
    <citation type="submission" date="2025-08" db="UniProtKB">
        <authorList>
            <consortium name="RefSeq"/>
        </authorList>
    </citation>
    <scope>IDENTIFICATION</scope>
</reference>
<dbReference type="GeneID" id="117367395"/>
<dbReference type="KEGG" id="gsh:117367395"/>
<feature type="region of interest" description="Disordered" evidence="1">
    <location>
        <begin position="211"/>
        <end position="234"/>
    </location>
</feature>
<sequence length="352" mass="40271">MMSPNRSMFSYGLPLRRPYSAIPVINREYTVQDKNLQFTVNGESCSLQERPNSRTSFCPSSKPRRRLMQEGPETQREKKRERFVQETPQETKRNGKPKNCDDFMDDSYSEVCGRPPTPEPWAVKLSHRPSPSKNVSIPRALHLYLPNLSPEDEERKPNKRSNLIKNTRDTGLGGNSGRSQQEGCGVTPLFQHISGPGVNLEMRMNGNKVKLEQKKPESKKLLSRPGSAKEKHLASRPVLPTSTFMFHVMSPDTHVWSPAAYSVRGSSILNKEEQAPGLEELLKESDDIIRQYQSDNRRLIRNEAYSINTKNNFKFKMFESGSDEPPNTRMISEIQNDHFNDHGLWPLLYLGQ</sequence>
<evidence type="ECO:0000313" key="3">
    <source>
        <dbReference type="RefSeq" id="XP_033815775.1"/>
    </source>
</evidence>
<evidence type="ECO:0000313" key="2">
    <source>
        <dbReference type="Proteomes" id="UP000515159"/>
    </source>
</evidence>
<feature type="region of interest" description="Disordered" evidence="1">
    <location>
        <begin position="48"/>
        <end position="101"/>
    </location>
</feature>
<organism evidence="2 3">
    <name type="scientific">Geotrypetes seraphini</name>
    <name type="common">Gaboon caecilian</name>
    <name type="synonym">Caecilia seraphini</name>
    <dbReference type="NCBI Taxonomy" id="260995"/>
    <lineage>
        <taxon>Eukaryota</taxon>
        <taxon>Metazoa</taxon>
        <taxon>Chordata</taxon>
        <taxon>Craniata</taxon>
        <taxon>Vertebrata</taxon>
        <taxon>Euteleostomi</taxon>
        <taxon>Amphibia</taxon>
        <taxon>Gymnophiona</taxon>
        <taxon>Geotrypetes</taxon>
    </lineage>
</organism>
<protein>
    <submittedName>
        <fullName evidence="3">Uncharacterized protein LOC117367395</fullName>
    </submittedName>
</protein>
<feature type="compositionally biased region" description="Polar residues" evidence="1">
    <location>
        <begin position="48"/>
        <end position="59"/>
    </location>
</feature>
<feature type="compositionally biased region" description="Basic and acidic residues" evidence="1">
    <location>
        <begin position="211"/>
        <end position="220"/>
    </location>
</feature>
<dbReference type="RefSeq" id="XP_033815775.1">
    <property type="nucleotide sequence ID" value="XM_033959884.1"/>
</dbReference>
<keyword evidence="2" id="KW-1185">Reference proteome</keyword>
<gene>
    <name evidence="3" type="primary">LOC117367395</name>
</gene>